<dbReference type="InterPro" id="IPR051932">
    <property type="entry name" value="Bact_StressResp_Reg"/>
</dbReference>
<protein>
    <submittedName>
        <fullName evidence="4">RsbR protein</fullName>
    </submittedName>
</protein>
<proteinExistence type="predicted"/>
<evidence type="ECO:0000256" key="1">
    <source>
        <dbReference type="ARBA" id="ARBA00022553"/>
    </source>
</evidence>
<dbReference type="PANTHER" id="PTHR33745:SF3">
    <property type="entry name" value="RSBT CO-ANTAGONIST PROTEIN RSBRC"/>
    <property type="match status" value="1"/>
</dbReference>
<dbReference type="InterPro" id="IPR002645">
    <property type="entry name" value="STAS_dom"/>
</dbReference>
<dbReference type="InterPro" id="IPR014792">
    <property type="entry name" value="RsbRA_N"/>
</dbReference>
<dbReference type="GO" id="GO:0019825">
    <property type="term" value="F:oxygen binding"/>
    <property type="evidence" value="ECO:0007669"/>
    <property type="project" value="InterPro"/>
</dbReference>
<dbReference type="Gene3D" id="1.10.490.10">
    <property type="entry name" value="Globins"/>
    <property type="match status" value="1"/>
</dbReference>
<comment type="caution">
    <text evidence="4">The sequence shown here is derived from an EMBL/GenBank/DDBJ whole genome shotgun (WGS) entry which is preliminary data.</text>
</comment>
<dbReference type="SUPFAM" id="SSF52091">
    <property type="entry name" value="SpoIIaa-like"/>
    <property type="match status" value="1"/>
</dbReference>
<dbReference type="PANTHER" id="PTHR33745">
    <property type="entry name" value="RSBT ANTAGONIST PROTEIN RSBS-RELATED"/>
    <property type="match status" value="1"/>
</dbReference>
<dbReference type="EMBL" id="LGTO01000005">
    <property type="protein sequence ID" value="KNE21692.1"/>
    <property type="molecule type" value="Genomic_DNA"/>
</dbReference>
<dbReference type="PATRIC" id="fig|1473.5.peg.4800"/>
<dbReference type="AlphaFoldDB" id="A0A0L0QT38"/>
<organism evidence="4 5">
    <name type="scientific">Virgibacillus pantothenticus</name>
    <dbReference type="NCBI Taxonomy" id="1473"/>
    <lineage>
        <taxon>Bacteria</taxon>
        <taxon>Bacillati</taxon>
        <taxon>Bacillota</taxon>
        <taxon>Bacilli</taxon>
        <taxon>Bacillales</taxon>
        <taxon>Bacillaceae</taxon>
        <taxon>Virgibacillus</taxon>
    </lineage>
</organism>
<dbReference type="Gene3D" id="3.30.750.24">
    <property type="entry name" value="STAS domain"/>
    <property type="match status" value="1"/>
</dbReference>
<accession>A0A0L0QT38</accession>
<dbReference type="Proteomes" id="UP000036780">
    <property type="component" value="Unassembled WGS sequence"/>
</dbReference>
<evidence type="ECO:0000313" key="5">
    <source>
        <dbReference type="Proteomes" id="UP000036780"/>
    </source>
</evidence>
<keyword evidence="2" id="KW-0175">Coiled coil</keyword>
<gene>
    <name evidence="4" type="ORF">AFK71_08660</name>
</gene>
<dbReference type="GeneID" id="66872516"/>
<feature type="coiled-coil region" evidence="2">
    <location>
        <begin position="262"/>
        <end position="289"/>
    </location>
</feature>
<keyword evidence="1" id="KW-0597">Phosphoprotein</keyword>
<reference evidence="5" key="1">
    <citation type="submission" date="2015-07" db="EMBL/GenBank/DDBJ databases">
        <title>Fjat-10053 dsm26.</title>
        <authorList>
            <person name="Liu B."/>
            <person name="Wang J."/>
            <person name="Zhu Y."/>
            <person name="Liu G."/>
            <person name="Chen Q."/>
            <person name="Chen Z."/>
            <person name="Lan J."/>
            <person name="Che J."/>
            <person name="Ge C."/>
            <person name="Shi H."/>
            <person name="Pan Z."/>
            <person name="Liu X."/>
        </authorList>
    </citation>
    <scope>NUCLEOTIDE SEQUENCE [LARGE SCALE GENOMIC DNA]</scope>
    <source>
        <strain evidence="5">DSM 26</strain>
    </source>
</reference>
<feature type="domain" description="STAS" evidence="3">
    <location>
        <begin position="150"/>
        <end position="261"/>
    </location>
</feature>
<evidence type="ECO:0000313" key="4">
    <source>
        <dbReference type="EMBL" id="KNE21692.1"/>
    </source>
</evidence>
<dbReference type="GO" id="GO:0020037">
    <property type="term" value="F:heme binding"/>
    <property type="evidence" value="ECO:0007669"/>
    <property type="project" value="InterPro"/>
</dbReference>
<dbReference type="RefSeq" id="WP_050351136.1">
    <property type="nucleotide sequence ID" value="NZ_CP073011.1"/>
</dbReference>
<dbReference type="Pfam" id="PF01740">
    <property type="entry name" value="STAS"/>
    <property type="match status" value="1"/>
</dbReference>
<dbReference type="Pfam" id="PF08678">
    <property type="entry name" value="Rsbr_N"/>
    <property type="match status" value="1"/>
</dbReference>
<dbReference type="CDD" id="cd07041">
    <property type="entry name" value="STAS_RsbR_RsbS_like"/>
    <property type="match status" value="1"/>
</dbReference>
<keyword evidence="5" id="KW-1185">Reference proteome</keyword>
<dbReference type="InterPro" id="IPR036513">
    <property type="entry name" value="STAS_dom_sf"/>
</dbReference>
<evidence type="ECO:0000259" key="3">
    <source>
        <dbReference type="PROSITE" id="PS50801"/>
    </source>
</evidence>
<dbReference type="PROSITE" id="PS50801">
    <property type="entry name" value="STAS"/>
    <property type="match status" value="1"/>
</dbReference>
<dbReference type="InterPro" id="IPR012292">
    <property type="entry name" value="Globin/Proto"/>
</dbReference>
<evidence type="ECO:0000256" key="2">
    <source>
        <dbReference type="SAM" id="Coils"/>
    </source>
</evidence>
<name>A0A0L0QT38_VIRPA</name>
<dbReference type="OrthoDB" id="9800154at2"/>
<sequence length="289" mass="32224">MDDKLKKIAIENSDSIVQLWMQEINSLKLDNYTASISDELFESTNRQFVNVIFTSLKNAGSPKAVEEFSEKIINLGWPLSYITDGLQVFRRVTIDYILGQYEQLDPAFISNVLKSVDTWVEPLIRQLVNEYSGSWENTVSLQRVALQELSAPLIPVMDGITIMPLIGTVDTDRAKLIMENLLDGAIKHNSEVVLIDITGVPVVDTMVAHHIIQAAEAVRLIGATCILVGIRPEIAQTIVNLGIDLSKFPTKSSLKKGFRTALELTDRQIVDLENRADSIEQMIQSLKGE</sequence>